<dbReference type="Gene3D" id="3.30.500.40">
    <property type="match status" value="1"/>
</dbReference>
<dbReference type="GO" id="GO:0001889">
    <property type="term" value="P:liver development"/>
    <property type="evidence" value="ECO:0007669"/>
    <property type="project" value="TreeGrafter"/>
</dbReference>
<reference evidence="2" key="1">
    <citation type="journal article" date="2014" name="Nat. Commun.">
        <title>The rainbow trout genome provides novel insights into evolution after whole-genome duplication in vertebrates.</title>
        <authorList>
            <person name="Berthelot C."/>
            <person name="Brunet F."/>
            <person name="Chalopin D."/>
            <person name="Juanchich A."/>
            <person name="Bernard M."/>
            <person name="Noel B."/>
            <person name="Bento P."/>
            <person name="Da Silva C."/>
            <person name="Labadie K."/>
            <person name="Alberti A."/>
            <person name="Aury J.M."/>
            <person name="Louis A."/>
            <person name="Dehais P."/>
            <person name="Bardou P."/>
            <person name="Montfort J."/>
            <person name="Klopp C."/>
            <person name="Cabau C."/>
            <person name="Gaspin C."/>
            <person name="Thorgaard G.H."/>
            <person name="Boussaha M."/>
            <person name="Quillet E."/>
            <person name="Guyomard R."/>
            <person name="Galiana D."/>
            <person name="Bobe J."/>
            <person name="Volff J.N."/>
            <person name="Genet C."/>
            <person name="Wincker P."/>
            <person name="Jaillon O."/>
            <person name="Roest Crollius H."/>
            <person name="Guiguen Y."/>
        </authorList>
    </citation>
    <scope>NUCLEOTIDE SEQUENCE [LARGE SCALE GENOMIC DNA]</scope>
</reference>
<dbReference type="STRING" id="8022.A0A060YW01"/>
<gene>
    <name evidence="2" type="ORF">GSONMT00043163001</name>
</gene>
<dbReference type="PANTHER" id="PTHR46319:SF2">
    <property type="entry name" value="ZINC FINGER FYVE DOMAIN-CONTAINING PROTEIN 9"/>
    <property type="match status" value="1"/>
</dbReference>
<dbReference type="PaxDb" id="8022-A0A060YW01"/>
<accession>A0A060YW01</accession>
<dbReference type="Gene3D" id="3.30.1360.220">
    <property type="entry name" value="Domain of unknown function (DUF3480), N-terminal subdomain"/>
    <property type="match status" value="1"/>
</dbReference>
<dbReference type="EMBL" id="FR923965">
    <property type="protein sequence ID" value="CDQ96073.1"/>
    <property type="molecule type" value="Genomic_DNA"/>
</dbReference>
<dbReference type="GO" id="GO:0031901">
    <property type="term" value="C:early endosome membrane"/>
    <property type="evidence" value="ECO:0007669"/>
    <property type="project" value="TreeGrafter"/>
</dbReference>
<sequence length="390" mass="43883">MLPNPPYLFGVLLQKWETPWAKVFPLRLMFRLGAEYRFYPCPLFSVRFRKPLFGETGHTIMNLLADFRNYQYTLSMVKGLVVDMEVKKTCIKIPSNRYNEVRLSTNHISSQWGLANQIPTQGGSTNHPPPPPLQLCSQPVISRHAPQPEATDPKHSKVSKTVKILSVSITLSSVLLLVFNMLQHLEYGVMVQITGETMDALRQALRDMKDFSITCGLVDQEDRQEHVHIQWIEDDINFNKGVISPIDGKSMESITSVKIFQGSEFKANGKVIRWTEVFYLQSDDQAQPNGLSDPADHSRLTENVARAFCVALCPHLKLLKEDGMAKLSLRVTLDSEQVGYLAGSNGQPLLPRYLSDLDSTLIPVIHSGACQLSEGPVIMELVFYILEIIS</sequence>
<dbReference type="AlphaFoldDB" id="A0A060YW01"/>
<proteinExistence type="predicted"/>
<evidence type="ECO:0000313" key="2">
    <source>
        <dbReference type="EMBL" id="CDQ96073.1"/>
    </source>
</evidence>
<dbReference type="GO" id="GO:0016197">
    <property type="term" value="P:endosomal transport"/>
    <property type="evidence" value="ECO:0007669"/>
    <property type="project" value="TreeGrafter"/>
</dbReference>
<dbReference type="SMART" id="SM01421">
    <property type="entry name" value="DUF3480"/>
    <property type="match status" value="1"/>
</dbReference>
<dbReference type="Proteomes" id="UP000193380">
    <property type="component" value="Unassembled WGS sequence"/>
</dbReference>
<dbReference type="InterPro" id="IPR022557">
    <property type="entry name" value="SARA-like_C"/>
</dbReference>
<organism evidence="2 3">
    <name type="scientific">Oncorhynchus mykiss</name>
    <name type="common">Rainbow trout</name>
    <name type="synonym">Salmo gairdneri</name>
    <dbReference type="NCBI Taxonomy" id="8022"/>
    <lineage>
        <taxon>Eukaryota</taxon>
        <taxon>Metazoa</taxon>
        <taxon>Chordata</taxon>
        <taxon>Craniata</taxon>
        <taxon>Vertebrata</taxon>
        <taxon>Euteleostomi</taxon>
        <taxon>Actinopterygii</taxon>
        <taxon>Neopterygii</taxon>
        <taxon>Teleostei</taxon>
        <taxon>Protacanthopterygii</taxon>
        <taxon>Salmoniformes</taxon>
        <taxon>Salmonidae</taxon>
        <taxon>Salmoninae</taxon>
        <taxon>Oncorhynchus</taxon>
    </lineage>
</organism>
<dbReference type="Pfam" id="PF11979">
    <property type="entry name" value="SARA_C"/>
    <property type="match status" value="1"/>
</dbReference>
<dbReference type="FunFam" id="3.30.500.40:FF:000001">
    <property type="entry name" value="Zinc finger, FYVE domain-containing 9a"/>
    <property type="match status" value="1"/>
</dbReference>
<feature type="domain" description="Smad anchor for receptor activation-like C-terminal" evidence="1">
    <location>
        <begin position="2"/>
        <end position="365"/>
    </location>
</feature>
<reference evidence="2" key="2">
    <citation type="submission" date="2014-03" db="EMBL/GenBank/DDBJ databases">
        <authorList>
            <person name="Genoscope - CEA"/>
        </authorList>
    </citation>
    <scope>NUCLEOTIDE SEQUENCE</scope>
</reference>
<evidence type="ECO:0000313" key="3">
    <source>
        <dbReference type="Proteomes" id="UP000193380"/>
    </source>
</evidence>
<evidence type="ECO:0000259" key="1">
    <source>
        <dbReference type="SMART" id="SM01421"/>
    </source>
</evidence>
<dbReference type="PANTHER" id="PTHR46319">
    <property type="entry name" value="ZINC FINGER FYVE DOMAIN-CONTAINING PROTEIN"/>
    <property type="match status" value="1"/>
</dbReference>
<name>A0A060YW01_ONCMY</name>
<protein>
    <recommendedName>
        <fullName evidence="1">Smad anchor for receptor activation-like C-terminal domain-containing protein</fullName>
    </recommendedName>
</protein>